<sequence length="204" mass="23250">MANPFYHQLIGILRSITALPDHQVEKLSEIFRPSSLSAGQFFIQAGERPTQIGFVVSGLMRLYYVNSAGMEFTKAFCPENHFVAAYSALLLNQPARFFIEALEDTSLLVADYQAYQQLCTEHACWQTINHRLVEGLFIKKEKREAELLLDDATTRYQTFLAEYPDLENRVKQYHIASRVNAHDSSWFGISLSIIGQDPTQILVI</sequence>
<protein>
    <submittedName>
        <fullName evidence="2">Crp/Fnr family transcriptional regulator</fullName>
    </submittedName>
</protein>
<feature type="domain" description="Cyclic nucleotide-binding" evidence="1">
    <location>
        <begin position="15"/>
        <end position="118"/>
    </location>
</feature>
<dbReference type="InterPro" id="IPR014710">
    <property type="entry name" value="RmlC-like_jellyroll"/>
</dbReference>
<dbReference type="InterPro" id="IPR018490">
    <property type="entry name" value="cNMP-bd_dom_sf"/>
</dbReference>
<dbReference type="AlphaFoldDB" id="A0A7C3KJN4"/>
<dbReference type="PROSITE" id="PS50042">
    <property type="entry name" value="CNMP_BINDING_3"/>
    <property type="match status" value="1"/>
</dbReference>
<dbReference type="SUPFAM" id="SSF51206">
    <property type="entry name" value="cAMP-binding domain-like"/>
    <property type="match status" value="1"/>
</dbReference>
<comment type="caution">
    <text evidence="2">The sequence shown here is derived from an EMBL/GenBank/DDBJ whole genome shotgun (WGS) entry which is preliminary data.</text>
</comment>
<reference evidence="2" key="1">
    <citation type="journal article" date="2020" name="mSystems">
        <title>Genome- and Community-Level Interaction Insights into Carbon Utilization and Element Cycling Functions of Hydrothermarchaeota in Hydrothermal Sediment.</title>
        <authorList>
            <person name="Zhou Z."/>
            <person name="Liu Y."/>
            <person name="Xu W."/>
            <person name="Pan J."/>
            <person name="Luo Z.H."/>
            <person name="Li M."/>
        </authorList>
    </citation>
    <scope>NUCLEOTIDE SEQUENCE [LARGE SCALE GENOMIC DNA]</scope>
    <source>
        <strain evidence="2">SpSt-418</strain>
    </source>
</reference>
<proteinExistence type="predicted"/>
<dbReference type="InterPro" id="IPR000595">
    <property type="entry name" value="cNMP-bd_dom"/>
</dbReference>
<dbReference type="CDD" id="cd00038">
    <property type="entry name" value="CAP_ED"/>
    <property type="match status" value="1"/>
</dbReference>
<accession>A0A7C3KJN4</accession>
<evidence type="ECO:0000313" key="2">
    <source>
        <dbReference type="EMBL" id="HFN01489.1"/>
    </source>
</evidence>
<dbReference type="Gene3D" id="2.60.120.10">
    <property type="entry name" value="Jelly Rolls"/>
    <property type="match status" value="1"/>
</dbReference>
<gene>
    <name evidence="2" type="ORF">ENR64_27830</name>
</gene>
<dbReference type="EMBL" id="DSRU01000414">
    <property type="protein sequence ID" value="HFN01489.1"/>
    <property type="molecule type" value="Genomic_DNA"/>
</dbReference>
<name>A0A7C3KJN4_9CYAN</name>
<dbReference type="Pfam" id="PF00027">
    <property type="entry name" value="cNMP_binding"/>
    <property type="match status" value="1"/>
</dbReference>
<evidence type="ECO:0000259" key="1">
    <source>
        <dbReference type="PROSITE" id="PS50042"/>
    </source>
</evidence>
<organism evidence="2">
    <name type="scientific">Oscillatoriales cyanobacterium SpSt-418</name>
    <dbReference type="NCBI Taxonomy" id="2282169"/>
    <lineage>
        <taxon>Bacteria</taxon>
        <taxon>Bacillati</taxon>
        <taxon>Cyanobacteriota</taxon>
        <taxon>Cyanophyceae</taxon>
        <taxon>Oscillatoriophycideae</taxon>
        <taxon>Oscillatoriales</taxon>
    </lineage>
</organism>